<dbReference type="Gene3D" id="3.10.20.310">
    <property type="entry name" value="membrane protein fhac"/>
    <property type="match status" value="1"/>
</dbReference>
<dbReference type="AlphaFoldDB" id="A0A6P1T873"/>
<accession>A0A6P1T873</accession>
<dbReference type="PANTHER" id="PTHR34597">
    <property type="entry name" value="SLR1661 PROTEIN"/>
    <property type="match status" value="1"/>
</dbReference>
<feature type="domain" description="Polypeptide-transport-associated ShlB-type" evidence="6">
    <location>
        <begin position="167"/>
        <end position="217"/>
    </location>
</feature>
<dbReference type="Gene3D" id="2.40.160.50">
    <property type="entry name" value="membrane protein fhac: a member of the omp85/tpsb transporter family"/>
    <property type="match status" value="1"/>
</dbReference>
<dbReference type="OrthoDB" id="572300at2"/>
<dbReference type="Pfam" id="PF08479">
    <property type="entry name" value="POTRA_2"/>
    <property type="match status" value="1"/>
</dbReference>
<keyword evidence="1" id="KW-1134">Transmembrane beta strand</keyword>
<name>A0A6P1T873_9GAMM</name>
<dbReference type="RefSeq" id="WP_161857198.1">
    <property type="nucleotide sequence ID" value="NZ_CP047491.1"/>
</dbReference>
<proteinExistence type="predicted"/>
<dbReference type="Proteomes" id="UP000464675">
    <property type="component" value="Chromosome"/>
</dbReference>
<dbReference type="Pfam" id="PF03865">
    <property type="entry name" value="ShlB"/>
    <property type="match status" value="1"/>
</dbReference>
<evidence type="ECO:0000313" key="7">
    <source>
        <dbReference type="EMBL" id="MBB5211385.1"/>
    </source>
</evidence>
<dbReference type="Proteomes" id="UP000563601">
    <property type="component" value="Unassembled WGS sequence"/>
</dbReference>
<protein>
    <submittedName>
        <fullName evidence="7">Hemolysin activation/secretion protein</fullName>
    </submittedName>
    <submittedName>
        <fullName evidence="8">ShlB/FhaC/HecB family hemolysin secretion/activation protein</fullName>
    </submittedName>
</protein>
<dbReference type="GO" id="GO:0098046">
    <property type="term" value="C:type V protein secretion system complex"/>
    <property type="evidence" value="ECO:0007669"/>
    <property type="project" value="TreeGrafter"/>
</dbReference>
<evidence type="ECO:0000256" key="2">
    <source>
        <dbReference type="ARBA" id="ARBA00022692"/>
    </source>
</evidence>
<dbReference type="EMBL" id="CP047491">
    <property type="protein sequence ID" value="QHQ37860.1"/>
    <property type="molecule type" value="Genomic_DNA"/>
</dbReference>
<reference evidence="8 9" key="1">
    <citation type="submission" date="2020-01" db="EMBL/GenBank/DDBJ databases">
        <title>The possibility of degradation of plastic by Microbulbifer hydrolyticus IRE-31.</title>
        <authorList>
            <person name="Liu L."/>
        </authorList>
    </citation>
    <scope>NUCLEOTIDE SEQUENCE [LARGE SCALE GENOMIC DNA]</scope>
    <source>
        <strain evidence="8 9">IRE-31</strain>
    </source>
</reference>
<evidence type="ECO:0000256" key="3">
    <source>
        <dbReference type="ARBA" id="ARBA00023237"/>
    </source>
</evidence>
<keyword evidence="4" id="KW-0732">Signal</keyword>
<evidence type="ECO:0000313" key="8">
    <source>
        <dbReference type="EMBL" id="QHQ37860.1"/>
    </source>
</evidence>
<reference evidence="7 10" key="2">
    <citation type="submission" date="2020-08" db="EMBL/GenBank/DDBJ databases">
        <title>Genomic Encyclopedia of Type Strains, Phase IV (KMG-IV): sequencing the most valuable type-strain genomes for metagenomic binning, comparative biology and taxonomic classification.</title>
        <authorList>
            <person name="Goeker M."/>
        </authorList>
    </citation>
    <scope>NUCLEOTIDE SEQUENCE [LARGE SCALE GENOMIC DNA]</scope>
    <source>
        <strain evidence="7 10">DSM 11525</strain>
    </source>
</reference>
<evidence type="ECO:0000259" key="6">
    <source>
        <dbReference type="Pfam" id="PF08479"/>
    </source>
</evidence>
<dbReference type="InterPro" id="IPR051544">
    <property type="entry name" value="TPS_OM_transporter"/>
</dbReference>
<sequence length="661" mass="73851">MSSQYKRYPLGSGVCLFLLSLTALAQDSGANFRNRVHAAFEQDVPVNQDVSEEYRKRMQEARDPNLDTDIPEFSGRELGPRITVKKIRFHRLEEYPEFGITKEVLEELAESLRVRFMKEDEIVAAGFTQENLKELAVLLDNMGARFGSDGLGPQQLRRLVTTVERQNAERGLTYADLEEIAAELTRFYREQGLFLAQVQIPAQEVKDGVVTFAVREGVLGQISIAGNERYSERRLSQPFKSQLGKLVNHEDVEQSLYLLNDLPSLNINGYFSPGDNPGETRLNLKVRDASSWQIISRYDNHGSTFTGDQRMYTSFDWGNPLGIGDELTLAYLKSTDGESFGGDLGSDLGQFRYSLPVFGARTRLQLTADYNQFNLFDSNNKKNAINSLEIEGVNKSFGVSVDHKFIRSREFNITGTFGLTQKESEIEAAITLPDSGDDVSGAEMGLYFDRLSDGVIPMLNVVNTRFQYGEFNNEIDLERDAEFFKFAADTSSLLFVPSLFTDNKSRLIVKTRSQYSESALPSFEQFSLGGANGVRAFDVRDFSADQAAVVSAEWYPDMPSIFNPHLFDGRLSDILQVAVIADAGYGVANNYERDIFGSGEVIPNDWAALSGAGLLFKLNWKESWAGQISVAWPTMSISSIDGTGDDADAPTVYADFTYFLY</sequence>
<keyword evidence="9" id="KW-1185">Reference proteome</keyword>
<dbReference type="InterPro" id="IPR005565">
    <property type="entry name" value="Hemolysn_activator_HlyB_C"/>
</dbReference>
<dbReference type="InterPro" id="IPR013686">
    <property type="entry name" value="Polypept-transport_assoc_ShlB"/>
</dbReference>
<organism evidence="7 10">
    <name type="scientific">Microbulbifer hydrolyticus</name>
    <dbReference type="NCBI Taxonomy" id="48074"/>
    <lineage>
        <taxon>Bacteria</taxon>
        <taxon>Pseudomonadati</taxon>
        <taxon>Pseudomonadota</taxon>
        <taxon>Gammaproteobacteria</taxon>
        <taxon>Cellvibrionales</taxon>
        <taxon>Microbulbiferaceae</taxon>
        <taxon>Microbulbifer</taxon>
    </lineage>
</organism>
<feature type="chain" id="PRO_5044645490" evidence="4">
    <location>
        <begin position="26"/>
        <end position="661"/>
    </location>
</feature>
<keyword evidence="3" id="KW-0998">Cell outer membrane</keyword>
<evidence type="ECO:0000259" key="5">
    <source>
        <dbReference type="Pfam" id="PF03865"/>
    </source>
</evidence>
<keyword evidence="1" id="KW-0472">Membrane</keyword>
<evidence type="ECO:0000256" key="1">
    <source>
        <dbReference type="ARBA" id="ARBA00022452"/>
    </source>
</evidence>
<evidence type="ECO:0000313" key="10">
    <source>
        <dbReference type="Proteomes" id="UP000563601"/>
    </source>
</evidence>
<dbReference type="PANTHER" id="PTHR34597:SF3">
    <property type="entry name" value="OUTER MEMBRANE TRANSPORTER CDIB"/>
    <property type="match status" value="1"/>
</dbReference>
<evidence type="ECO:0000256" key="4">
    <source>
        <dbReference type="SAM" id="SignalP"/>
    </source>
</evidence>
<evidence type="ECO:0000313" key="9">
    <source>
        <dbReference type="Proteomes" id="UP000464675"/>
    </source>
</evidence>
<dbReference type="GO" id="GO:0008320">
    <property type="term" value="F:protein transmembrane transporter activity"/>
    <property type="evidence" value="ECO:0007669"/>
    <property type="project" value="TreeGrafter"/>
</dbReference>
<dbReference type="GO" id="GO:0046819">
    <property type="term" value="P:protein secretion by the type V secretion system"/>
    <property type="evidence" value="ECO:0007669"/>
    <property type="project" value="TreeGrafter"/>
</dbReference>
<feature type="domain" description="Haemolysin activator HlyB C-terminal" evidence="5">
    <location>
        <begin position="278"/>
        <end position="551"/>
    </location>
</feature>
<dbReference type="EMBL" id="JACHHR010000002">
    <property type="protein sequence ID" value="MBB5211385.1"/>
    <property type="molecule type" value="Genomic_DNA"/>
</dbReference>
<keyword evidence="2" id="KW-0812">Transmembrane</keyword>
<gene>
    <name evidence="8" type="ORF">GTQ55_01850</name>
    <name evidence="7" type="ORF">HNQ53_001603</name>
</gene>
<feature type="signal peptide" evidence="4">
    <location>
        <begin position="1"/>
        <end position="25"/>
    </location>
</feature>